<gene>
    <name evidence="4" type="ORF">FHS56_001141</name>
</gene>
<dbReference type="RefSeq" id="WP_243844164.1">
    <property type="nucleotide sequence ID" value="NZ_JAASRN010000002.1"/>
</dbReference>
<dbReference type="Gene3D" id="3.30.830.10">
    <property type="entry name" value="Metalloenzyme, LuxS/M16 peptidase-like"/>
    <property type="match status" value="2"/>
</dbReference>
<dbReference type="Pfam" id="PF00675">
    <property type="entry name" value="Peptidase_M16"/>
    <property type="match status" value="1"/>
</dbReference>
<reference evidence="4 5" key="1">
    <citation type="submission" date="2020-03" db="EMBL/GenBank/DDBJ databases">
        <title>Genomic Encyclopedia of Type Strains, Phase IV (KMG-IV): sequencing the most valuable type-strain genomes for metagenomic binning, comparative biology and taxonomic classification.</title>
        <authorList>
            <person name="Goeker M."/>
        </authorList>
    </citation>
    <scope>NUCLEOTIDE SEQUENCE [LARGE SCALE GENOMIC DNA]</scope>
    <source>
        <strain evidence="4 5">DSM 5718</strain>
    </source>
</reference>
<dbReference type="PANTHER" id="PTHR11851">
    <property type="entry name" value="METALLOPROTEASE"/>
    <property type="match status" value="1"/>
</dbReference>
<feature type="domain" description="Peptidase M16 N-terminal" evidence="2">
    <location>
        <begin position="22"/>
        <end position="168"/>
    </location>
</feature>
<comment type="caution">
    <text evidence="4">The sequence shown here is derived from an EMBL/GenBank/DDBJ whole genome shotgun (WGS) entry which is preliminary data.</text>
</comment>
<sequence length="421" mass="48262">MSREAGMDAQYQLHTFSNGIRFIHKHLPFSQVSHIGYVLDIGSRDEAPHQQGLAHFWEHMAFKGTRRRRAYHILNRLEAVGGELNAYTTKEKICFYASVLNDYYVQAVDLLTDITFDSVFPEKQIEREKGVILEEIAMYKDSPEEAIQDDFDTLVFGNHPLGYNILGTEESVRSFSRRDFKEFIDTHLSTDRIVIASIGGLPFEKVLSKVERLVAGISPRRLPQRRLPFTEQLYSPRQEDKSLPISQAHCAMGRPAYSMHHPHRLPFFLLNNILGGPAMSSRLNMLLRERYGYVYGVEASYTPMSDTGLWGIFFAIDAKHLLKAEKLIVQEMQRLCEQPLGMRQLKQAKNQLKGQLAMAEENNLNLMLMMGKTILDYGHIDPLPKLFEEIDAITAEQLQAVAQEVFRLESLSILRYIPQQA</sequence>
<protein>
    <submittedName>
        <fullName evidence="4">Putative Zn-dependent peptidase</fullName>
    </submittedName>
</protein>
<dbReference type="InterPro" id="IPR050361">
    <property type="entry name" value="MPP/UQCRC_Complex"/>
</dbReference>
<feature type="domain" description="Peptidase M16 C-terminal" evidence="3">
    <location>
        <begin position="174"/>
        <end position="352"/>
    </location>
</feature>
<dbReference type="InterPro" id="IPR007863">
    <property type="entry name" value="Peptidase_M16_C"/>
</dbReference>
<dbReference type="Proteomes" id="UP000537126">
    <property type="component" value="Unassembled WGS sequence"/>
</dbReference>
<dbReference type="EMBL" id="JAASRN010000002">
    <property type="protein sequence ID" value="NIK73628.1"/>
    <property type="molecule type" value="Genomic_DNA"/>
</dbReference>
<evidence type="ECO:0000259" key="2">
    <source>
        <dbReference type="Pfam" id="PF00675"/>
    </source>
</evidence>
<organism evidence="4 5">
    <name type="scientific">Thermonema lapsum</name>
    <dbReference type="NCBI Taxonomy" id="28195"/>
    <lineage>
        <taxon>Bacteria</taxon>
        <taxon>Pseudomonadati</taxon>
        <taxon>Bacteroidota</taxon>
        <taxon>Cytophagia</taxon>
        <taxon>Cytophagales</taxon>
        <taxon>Thermonemataceae</taxon>
        <taxon>Thermonema</taxon>
    </lineage>
</organism>
<accession>A0A846MPU2</accession>
<comment type="similarity">
    <text evidence="1">Belongs to the peptidase M16 family.</text>
</comment>
<evidence type="ECO:0000259" key="3">
    <source>
        <dbReference type="Pfam" id="PF05193"/>
    </source>
</evidence>
<keyword evidence="5" id="KW-1185">Reference proteome</keyword>
<dbReference type="GO" id="GO:0046872">
    <property type="term" value="F:metal ion binding"/>
    <property type="evidence" value="ECO:0007669"/>
    <property type="project" value="InterPro"/>
</dbReference>
<evidence type="ECO:0000313" key="4">
    <source>
        <dbReference type="EMBL" id="NIK73628.1"/>
    </source>
</evidence>
<name>A0A846MPU2_9BACT</name>
<proteinExistence type="inferred from homology"/>
<dbReference type="InterPro" id="IPR011249">
    <property type="entry name" value="Metalloenz_LuxS/M16"/>
</dbReference>
<dbReference type="Pfam" id="PF05193">
    <property type="entry name" value="Peptidase_M16_C"/>
    <property type="match status" value="1"/>
</dbReference>
<evidence type="ECO:0000313" key="5">
    <source>
        <dbReference type="Proteomes" id="UP000537126"/>
    </source>
</evidence>
<dbReference type="SUPFAM" id="SSF63411">
    <property type="entry name" value="LuxS/MPP-like metallohydrolase"/>
    <property type="match status" value="2"/>
</dbReference>
<dbReference type="AlphaFoldDB" id="A0A846MPU2"/>
<dbReference type="InterPro" id="IPR011765">
    <property type="entry name" value="Pept_M16_N"/>
</dbReference>
<evidence type="ECO:0000256" key="1">
    <source>
        <dbReference type="ARBA" id="ARBA00007261"/>
    </source>
</evidence>
<dbReference type="PANTHER" id="PTHR11851:SF49">
    <property type="entry name" value="MITOCHONDRIAL-PROCESSING PEPTIDASE SUBUNIT ALPHA"/>
    <property type="match status" value="1"/>
</dbReference>